<gene>
    <name evidence="5" type="ORF">K8W16_08615</name>
</gene>
<comment type="caution">
    <text evidence="5">The sequence shown here is derived from an EMBL/GenBank/DDBJ whole genome shotgun (WGS) entry which is preliminary data.</text>
</comment>
<name>A0A921AX66_9BACT</name>
<reference evidence="5" key="1">
    <citation type="journal article" date="2021" name="PeerJ">
        <title>Extensive microbial diversity within the chicken gut microbiome revealed by metagenomics and culture.</title>
        <authorList>
            <person name="Gilroy R."/>
            <person name="Ravi A."/>
            <person name="Getino M."/>
            <person name="Pursley I."/>
            <person name="Horton D.L."/>
            <person name="Alikhan N.F."/>
            <person name="Baker D."/>
            <person name="Gharbi K."/>
            <person name="Hall N."/>
            <person name="Watson M."/>
            <person name="Adriaenssens E.M."/>
            <person name="Foster-Nyarko E."/>
            <person name="Jarju S."/>
            <person name="Secka A."/>
            <person name="Antonio M."/>
            <person name="Oren A."/>
            <person name="Chaudhuri R.R."/>
            <person name="La Ragione R."/>
            <person name="Hildebrand F."/>
            <person name="Pallen M.J."/>
        </authorList>
    </citation>
    <scope>NUCLEOTIDE SEQUENCE</scope>
    <source>
        <strain evidence="5">ChiGjej2B2-19336</strain>
    </source>
</reference>
<dbReference type="InterPro" id="IPR000524">
    <property type="entry name" value="Tscrpt_reg_HTH_GntR"/>
</dbReference>
<dbReference type="SUPFAM" id="SSF48008">
    <property type="entry name" value="GntR ligand-binding domain-like"/>
    <property type="match status" value="1"/>
</dbReference>
<dbReference type="EMBL" id="DYZA01000170">
    <property type="protein sequence ID" value="HJD97691.1"/>
    <property type="molecule type" value="Genomic_DNA"/>
</dbReference>
<evidence type="ECO:0000256" key="3">
    <source>
        <dbReference type="ARBA" id="ARBA00023163"/>
    </source>
</evidence>
<keyword evidence="1" id="KW-0805">Transcription regulation</keyword>
<protein>
    <submittedName>
        <fullName evidence="5">GntR family transcriptional regulator</fullName>
    </submittedName>
</protein>
<dbReference type="Proteomes" id="UP000698963">
    <property type="component" value="Unassembled WGS sequence"/>
</dbReference>
<dbReference type="Pfam" id="PF07729">
    <property type="entry name" value="FCD"/>
    <property type="match status" value="1"/>
</dbReference>
<evidence type="ECO:0000259" key="4">
    <source>
        <dbReference type="PROSITE" id="PS50949"/>
    </source>
</evidence>
<accession>A0A921AX66</accession>
<dbReference type="CDD" id="cd07377">
    <property type="entry name" value="WHTH_GntR"/>
    <property type="match status" value="1"/>
</dbReference>
<dbReference type="PROSITE" id="PS50949">
    <property type="entry name" value="HTH_GNTR"/>
    <property type="match status" value="1"/>
</dbReference>
<dbReference type="GO" id="GO:0003677">
    <property type="term" value="F:DNA binding"/>
    <property type="evidence" value="ECO:0007669"/>
    <property type="project" value="UniProtKB-KW"/>
</dbReference>
<sequence>MSKQKLIEQQLEQALMEGRWKLFERLPAERQLAEEMRVNRTTLRAALSALAGRGILETTHGSGTRVRALPSEHPAQCILADRLYASLLLVPPIIHASSLIIRPSQIISLERLLPIAGAALRNDDTKAFVQAHIQFFMEAARFINNTSISAALASCLPDGKSLVRLFNACELQQNEMLFAHLARILSAMRHADAADASAATQAYFSTLQTLAEKK</sequence>
<evidence type="ECO:0000313" key="5">
    <source>
        <dbReference type="EMBL" id="HJD97691.1"/>
    </source>
</evidence>
<dbReference type="RefSeq" id="WP_304122738.1">
    <property type="nucleotide sequence ID" value="NZ_DYZA01000170.1"/>
</dbReference>
<dbReference type="Pfam" id="PF00392">
    <property type="entry name" value="GntR"/>
    <property type="match status" value="1"/>
</dbReference>
<evidence type="ECO:0000256" key="2">
    <source>
        <dbReference type="ARBA" id="ARBA00023125"/>
    </source>
</evidence>
<dbReference type="PANTHER" id="PTHR43537">
    <property type="entry name" value="TRANSCRIPTIONAL REGULATOR, GNTR FAMILY"/>
    <property type="match status" value="1"/>
</dbReference>
<proteinExistence type="predicted"/>
<evidence type="ECO:0000313" key="6">
    <source>
        <dbReference type="Proteomes" id="UP000698963"/>
    </source>
</evidence>
<dbReference type="Gene3D" id="1.20.120.530">
    <property type="entry name" value="GntR ligand-binding domain-like"/>
    <property type="match status" value="1"/>
</dbReference>
<dbReference type="InterPro" id="IPR008920">
    <property type="entry name" value="TF_FadR/GntR_C"/>
</dbReference>
<dbReference type="InterPro" id="IPR036390">
    <property type="entry name" value="WH_DNA-bd_sf"/>
</dbReference>
<organism evidence="5 6">
    <name type="scientific">Mailhella massiliensis</name>
    <dbReference type="NCBI Taxonomy" id="1903261"/>
    <lineage>
        <taxon>Bacteria</taxon>
        <taxon>Pseudomonadati</taxon>
        <taxon>Thermodesulfobacteriota</taxon>
        <taxon>Desulfovibrionia</taxon>
        <taxon>Desulfovibrionales</taxon>
        <taxon>Desulfovibrionaceae</taxon>
        <taxon>Mailhella</taxon>
    </lineage>
</organism>
<keyword evidence="3" id="KW-0804">Transcription</keyword>
<dbReference type="SMART" id="SM00345">
    <property type="entry name" value="HTH_GNTR"/>
    <property type="match status" value="1"/>
</dbReference>
<dbReference type="GO" id="GO:0003700">
    <property type="term" value="F:DNA-binding transcription factor activity"/>
    <property type="evidence" value="ECO:0007669"/>
    <property type="project" value="InterPro"/>
</dbReference>
<dbReference type="SUPFAM" id="SSF46785">
    <property type="entry name" value="Winged helix' DNA-binding domain"/>
    <property type="match status" value="1"/>
</dbReference>
<dbReference type="PRINTS" id="PR00035">
    <property type="entry name" value="HTHGNTR"/>
</dbReference>
<reference evidence="5" key="2">
    <citation type="submission" date="2021-09" db="EMBL/GenBank/DDBJ databases">
        <authorList>
            <person name="Gilroy R."/>
        </authorList>
    </citation>
    <scope>NUCLEOTIDE SEQUENCE</scope>
    <source>
        <strain evidence="5">ChiGjej2B2-19336</strain>
    </source>
</reference>
<dbReference type="PANTHER" id="PTHR43537:SF5">
    <property type="entry name" value="UXU OPERON TRANSCRIPTIONAL REGULATOR"/>
    <property type="match status" value="1"/>
</dbReference>
<feature type="domain" description="HTH gntR-type" evidence="4">
    <location>
        <begin position="1"/>
        <end position="69"/>
    </location>
</feature>
<dbReference type="AlphaFoldDB" id="A0A921AX66"/>
<evidence type="ECO:0000256" key="1">
    <source>
        <dbReference type="ARBA" id="ARBA00023015"/>
    </source>
</evidence>
<dbReference type="InterPro" id="IPR036388">
    <property type="entry name" value="WH-like_DNA-bd_sf"/>
</dbReference>
<dbReference type="InterPro" id="IPR011711">
    <property type="entry name" value="GntR_C"/>
</dbReference>
<keyword evidence="2" id="KW-0238">DNA-binding</keyword>
<dbReference type="Gene3D" id="1.10.10.10">
    <property type="entry name" value="Winged helix-like DNA-binding domain superfamily/Winged helix DNA-binding domain"/>
    <property type="match status" value="1"/>
</dbReference>